<evidence type="ECO:0000313" key="4">
    <source>
        <dbReference type="Proteomes" id="UP001221142"/>
    </source>
</evidence>
<gene>
    <name evidence="3" type="ORF">FB45DRAFT_200334</name>
</gene>
<dbReference type="InterPro" id="IPR022185">
    <property type="entry name" value="DUF3712"/>
</dbReference>
<keyword evidence="2" id="KW-1133">Transmembrane helix</keyword>
<name>A0AAD7CG18_9AGAR</name>
<feature type="compositionally biased region" description="Low complexity" evidence="1">
    <location>
        <begin position="2358"/>
        <end position="2379"/>
    </location>
</feature>
<comment type="caution">
    <text evidence="3">The sequence shown here is derived from an EMBL/GenBank/DDBJ whole genome shotgun (WGS) entry which is preliminary data.</text>
</comment>
<evidence type="ECO:0000256" key="1">
    <source>
        <dbReference type="SAM" id="MobiDB-lite"/>
    </source>
</evidence>
<dbReference type="Proteomes" id="UP001221142">
    <property type="component" value="Unassembled WGS sequence"/>
</dbReference>
<evidence type="ECO:0000313" key="3">
    <source>
        <dbReference type="EMBL" id="KAJ7647487.1"/>
    </source>
</evidence>
<feature type="compositionally biased region" description="Low complexity" evidence="1">
    <location>
        <begin position="2386"/>
        <end position="2468"/>
    </location>
</feature>
<dbReference type="GO" id="GO:0000329">
    <property type="term" value="C:fungal-type vacuole membrane"/>
    <property type="evidence" value="ECO:0007669"/>
    <property type="project" value="InterPro"/>
</dbReference>
<dbReference type="PANTHER" id="PTHR35895:SF1">
    <property type="entry name" value="LIPID-BINDING SERUM GLYCOPROTEIN C-TERMINAL DOMAIN-CONTAINING PROTEIN"/>
    <property type="match status" value="1"/>
</dbReference>
<sequence length="2476" mass="254569">MEQTRPARRSSGIYGASHESLASNVGLAGTAAPPAGSRFAEGDVARTTAAGVPMGVTGYGATAGAAGGQAPAPAPAQQPFYKKRWFRIAAIIQAIIGIVLIFVMLFPVVKAIAQDIINKSTLDIQVANISSPTNGSFDIALSGNVAHTGSVHAKIQFDKPVNVSWVRDGEPDIPLGWLSLDTLHTTNKRATINQTATPFTIANETAFGLFTAHMITDQNFTWRLESSHLRVQAVKFPVDTGLKFNKLITLNGFQSFTGNVAIQDFQLPSDNPAGGIDFVAVTNLTNPSPFSLNLGTVVFALNYQNVFLGTGTSTDTVIQPGSNNITLKGVLEPQTKQANLDVVSQLFTNYLNSIPSPVIATGMSTLQSDGSAISWLSTGLQALDLNVPLVPPEPINPINSISIGNFDLAFNADAPWAPSASSDTVKASIALPFGFGVSIGEIANDFNITMMDGSTVAGLSTPIGASTSSITVYGQQNTTGTVDITIANTSLSSPDPDHSTFSIFNTGLTNLATAQFLLVGESRTIANTSLGQISLNPIKVNVSTSLLGLQGLKGLATIETVDVQGGTTEGITLGIQVSIHNPSNLKLALGDLTLALQRDGAQLGTVLMPNLVLNMGNNTVQTTSIFDANGSPQGLQTLSDFVGKKDVDLTITGFDNSTDIVSLAAAMQTLDIDVTLPALQTSLLDSASLVILPTTGRSSNISHVTVSLANPFTTSLEITKIDSTVSAFGIPLGTINSSTSFTNAGKSTSTSPNLELDMNFDPASLFSVTRRLAIEAGLDVSPLDAIVQLGGITYLPEAATSDSPITQVTATREMFEGFDLPTFVGNAFKKLQSDVDLTAGVKIGAYETSLTYTQTGVPTKTDSTLNLILPVLAQPIVQKIVGGSVLGLDTILISDPQQESFTSKLQGSITNAGPFDASIVLGKSGLTVDWNSAPIGSITMDPIKVVGEQGATLDSTSTFTVADVPHLTDFTKTLLTEESFDWAISGDNVSVDALGISVPGVSAAYKVSLKGFNGLKGGVIIKTFDLPSNDPAGGIHLTLEATAANPSQVGISLSSLGFNTLFNGVSIAPVSAGSVVLAPGGTSTLSLVGRLIPQSSSEGLAAVSSVFNNFVHGIDSNVTVQGASAGPSSVTWLNDAIKALQVGTVLPNQGPLKVIKSIGLNELKLLFTEDTAYSPATSSSDSDAAFTLPFAFPLDITALEQTITVGFDGASIAQLAIPKGSVKTDVDSRVIQLTFDSVPFAVFDDQHSNFNSFVAATTTGGTQTLQLSGSANADAQTAVGLLSLSDISFDVESDIEGLQGLDTKPVTVADLDVNHGFPDFLLIKVNSALFNPSNLTVGTGDVAFDLHFQSETIGTADISNMVIIPGNASYPIDVHYSPQGSSAVSAGQLLLENFLQGIDSDTEIAGSTGSTPIVSLQTALSEILLKPVTIPALHQTLIKSATIEFPTNIVQTGVAQAAFTLANPFTASINLLTVDAAATFHNLSLGTIKADLSSDPIHADGHSSVASEFLSMDFNLDPLVIVEFLTILAQENSVDLGPLVQLFQFIVDNPNINTTVTSTVDTSPPTCVSGNQFDVASAILAALKNLKADLSINTSTKLDDFATSLSFKQNSVPVQTDQTALFLIGAVAGPVAQHLVDGSVLAFTEANITNLSDGGFDLSLKGSLTNIGPLDALIEFPEPVNVVWQDQHIAQIALPPVCAAANTGVPDYVTSGHLTITDLDAFTDFATFLLHNPDFTWTISTPSLRVTALGTIFDNVILSKDVSFKAFNGLPGVTISNFQLPSDDPAGGIHIETDAMIPSPAQLGIDLGTVTFTASFMGTEVGPLSGSNLFLAPSSITPSHLSGRIIPQSGSDLDTIGVLFSQFLAGANQTLSVQGDSVQPTGSDAPVSWLSAAFKTLSLQVILPGQTFDIIQSISLNEFALVMQTQDQAFAPLASSDNILATYKNPFGFSLQVVAAGQDILLSELGLPIASLHLPIAPADGGVSTGNVADLPITFQNVPLVAASEEGLELLFASALLTASSSFDMSGAANVSARTSIGDVPINGIAFSVTSSLVSFNSFDGSAALSNVSVTGSGGDGGNQFVVAPLTTTLQNPSNISLDTVDISLPVMFQGVNVGSAVIDTFNVVPGSNAVAAEFHYQPADANDTVAQSFLTSFIQGNSDLPLTIQGAIDSSPFASLDPALSSLSLSASLPGLNQTNLITQINVFITLDSLTTNLVSINFDMENPLDADLTVLFVQSDAGLFNETFAFFSSAIDGFTVPARSTANSGTIDNVLLTQGAVASLAIIPDGELDLVAAATVQVGAGGYIIPWLHISGTGIPTAYALDLTAAAMKEAAQSISMSASASASASALASASASASGSPASASASGSPASASASGSPASPPPASASASAVVASPSSAAATPSAEPTPAAVSSPAKATAPAPSSTAASEPSSQAKESPVPAASEAPAPDAPAPKAAAPSEQPVASPSAAPPSAPL</sequence>
<keyword evidence="4" id="KW-1185">Reference proteome</keyword>
<reference evidence="3" key="1">
    <citation type="submission" date="2023-03" db="EMBL/GenBank/DDBJ databases">
        <title>Massive genome expansion in bonnet fungi (Mycena s.s.) driven by repeated elements and novel gene families across ecological guilds.</title>
        <authorList>
            <consortium name="Lawrence Berkeley National Laboratory"/>
            <person name="Harder C.B."/>
            <person name="Miyauchi S."/>
            <person name="Viragh M."/>
            <person name="Kuo A."/>
            <person name="Thoen E."/>
            <person name="Andreopoulos B."/>
            <person name="Lu D."/>
            <person name="Skrede I."/>
            <person name="Drula E."/>
            <person name="Henrissat B."/>
            <person name="Morin E."/>
            <person name="Kohler A."/>
            <person name="Barry K."/>
            <person name="LaButti K."/>
            <person name="Morin E."/>
            <person name="Salamov A."/>
            <person name="Lipzen A."/>
            <person name="Mereny Z."/>
            <person name="Hegedus B."/>
            <person name="Baldrian P."/>
            <person name="Stursova M."/>
            <person name="Weitz H."/>
            <person name="Taylor A."/>
            <person name="Grigoriev I.V."/>
            <person name="Nagy L.G."/>
            <person name="Martin F."/>
            <person name="Kauserud H."/>
        </authorList>
    </citation>
    <scope>NUCLEOTIDE SEQUENCE</scope>
    <source>
        <strain evidence="3">9284</strain>
    </source>
</reference>
<feature type="region of interest" description="Disordered" evidence="1">
    <location>
        <begin position="2358"/>
        <end position="2476"/>
    </location>
</feature>
<organism evidence="3 4">
    <name type="scientific">Roridomyces roridus</name>
    <dbReference type="NCBI Taxonomy" id="1738132"/>
    <lineage>
        <taxon>Eukaryota</taxon>
        <taxon>Fungi</taxon>
        <taxon>Dikarya</taxon>
        <taxon>Basidiomycota</taxon>
        <taxon>Agaricomycotina</taxon>
        <taxon>Agaricomycetes</taxon>
        <taxon>Agaricomycetidae</taxon>
        <taxon>Agaricales</taxon>
        <taxon>Marasmiineae</taxon>
        <taxon>Mycenaceae</taxon>
        <taxon>Roridomyces</taxon>
    </lineage>
</organism>
<evidence type="ECO:0000256" key="2">
    <source>
        <dbReference type="SAM" id="Phobius"/>
    </source>
</evidence>
<dbReference type="PANTHER" id="PTHR35895">
    <property type="entry name" value="CHROMOSOME 16, WHOLE GENOME SHOTGUN SEQUENCE"/>
    <property type="match status" value="1"/>
</dbReference>
<dbReference type="InterPro" id="IPR046368">
    <property type="entry name" value="Tag1"/>
</dbReference>
<dbReference type="SUPFAM" id="SSF117070">
    <property type="entry name" value="LEA14-like"/>
    <property type="match status" value="1"/>
</dbReference>
<dbReference type="EMBL" id="JARKIF010000002">
    <property type="protein sequence ID" value="KAJ7647487.1"/>
    <property type="molecule type" value="Genomic_DNA"/>
</dbReference>
<dbReference type="Pfam" id="PF12505">
    <property type="entry name" value="DUF3712"/>
    <property type="match status" value="6"/>
</dbReference>
<keyword evidence="2" id="KW-0472">Membrane</keyword>
<proteinExistence type="predicted"/>
<feature type="transmembrane region" description="Helical" evidence="2">
    <location>
        <begin position="88"/>
        <end position="109"/>
    </location>
</feature>
<keyword evidence="2" id="KW-0812">Transmembrane</keyword>
<protein>
    <submittedName>
        <fullName evidence="3">Uncharacterized protein</fullName>
    </submittedName>
</protein>
<accession>A0AAD7CG18</accession>